<evidence type="ECO:0000256" key="3">
    <source>
        <dbReference type="ARBA" id="ARBA00023163"/>
    </source>
</evidence>
<dbReference type="Proteomes" id="UP000255355">
    <property type="component" value="Unassembled WGS sequence"/>
</dbReference>
<dbReference type="EMBL" id="QQAZ01000004">
    <property type="protein sequence ID" value="RDI51644.1"/>
    <property type="molecule type" value="Genomic_DNA"/>
</dbReference>
<dbReference type="InterPro" id="IPR050109">
    <property type="entry name" value="HTH-type_TetR-like_transc_reg"/>
</dbReference>
<evidence type="ECO:0000256" key="1">
    <source>
        <dbReference type="ARBA" id="ARBA00023015"/>
    </source>
</evidence>
<reference evidence="6 7" key="1">
    <citation type="submission" date="2018-07" db="EMBL/GenBank/DDBJ databases">
        <title>Genomic Encyclopedia of Type Strains, Phase IV (KMG-IV): sequencing the most valuable type-strain genomes for metagenomic binning, comparative biology and taxonomic classification.</title>
        <authorList>
            <person name="Goeker M."/>
        </authorList>
    </citation>
    <scope>NUCLEOTIDE SEQUENCE [LARGE SCALE GENOMIC DNA]</scope>
    <source>
        <strain evidence="6 7">DSM 44952</strain>
    </source>
</reference>
<evidence type="ECO:0000256" key="2">
    <source>
        <dbReference type="ARBA" id="ARBA00023125"/>
    </source>
</evidence>
<evidence type="ECO:0000256" key="4">
    <source>
        <dbReference type="PROSITE-ProRule" id="PRU00335"/>
    </source>
</evidence>
<dbReference type="STRING" id="1210089.GCA_001613165_01163"/>
<dbReference type="InterPro" id="IPR009057">
    <property type="entry name" value="Homeodomain-like_sf"/>
</dbReference>
<dbReference type="GO" id="GO:0003700">
    <property type="term" value="F:DNA-binding transcription factor activity"/>
    <property type="evidence" value="ECO:0007669"/>
    <property type="project" value="TreeGrafter"/>
</dbReference>
<comment type="caution">
    <text evidence="6">The sequence shown here is derived from an EMBL/GenBank/DDBJ whole genome shotgun (WGS) entry which is preliminary data.</text>
</comment>
<dbReference type="Pfam" id="PF17754">
    <property type="entry name" value="TetR_C_14"/>
    <property type="match status" value="1"/>
</dbReference>
<dbReference type="OrthoDB" id="3787664at2"/>
<dbReference type="SUPFAM" id="SSF46689">
    <property type="entry name" value="Homeodomain-like"/>
    <property type="match status" value="1"/>
</dbReference>
<proteinExistence type="predicted"/>
<dbReference type="RefSeq" id="WP_068014645.1">
    <property type="nucleotide sequence ID" value="NZ_QQAZ01000004.1"/>
</dbReference>
<keyword evidence="2 4" id="KW-0238">DNA-binding</keyword>
<dbReference type="InterPro" id="IPR023772">
    <property type="entry name" value="DNA-bd_HTH_TetR-type_CS"/>
</dbReference>
<keyword evidence="3" id="KW-0804">Transcription</keyword>
<dbReference type="AlphaFoldDB" id="A0A370H607"/>
<dbReference type="GO" id="GO:0000976">
    <property type="term" value="F:transcription cis-regulatory region binding"/>
    <property type="evidence" value="ECO:0007669"/>
    <property type="project" value="TreeGrafter"/>
</dbReference>
<keyword evidence="1" id="KW-0805">Transcription regulation</keyword>
<dbReference type="PANTHER" id="PTHR30055:SF234">
    <property type="entry name" value="HTH-TYPE TRANSCRIPTIONAL REGULATOR BETI"/>
    <property type="match status" value="1"/>
</dbReference>
<gene>
    <name evidence="6" type="ORF">DFR68_104127</name>
</gene>
<dbReference type="Gene3D" id="1.10.357.10">
    <property type="entry name" value="Tetracycline Repressor, domain 2"/>
    <property type="match status" value="1"/>
</dbReference>
<dbReference type="Gene3D" id="1.10.10.60">
    <property type="entry name" value="Homeodomain-like"/>
    <property type="match status" value="1"/>
</dbReference>
<dbReference type="PROSITE" id="PS50977">
    <property type="entry name" value="HTH_TETR_2"/>
    <property type="match status" value="1"/>
</dbReference>
<sequence length="219" mass="24579">MLDSPLRPAQPGLRERKKLQTRRRIVEVALELCDANGFEATTVEQIAEAADVSPRTVNRYFESKEDIVVAPIEDWGNALAEQLRRQPVIGNELQSLFDAYLAMMDSVITNDEPISFRWFEQTHRIIRVSPTVRAHSLEFVDNKLRATGPVLAERLGTTPDAMQVRMISGIFNAICRTGLECELDDVDKRTAELAVTAVTTAYEEFVRTCAVPCAGARRE</sequence>
<accession>A0A370H607</accession>
<protein>
    <submittedName>
        <fullName evidence="6">TetR family transcriptional regulator</fullName>
    </submittedName>
</protein>
<dbReference type="PANTHER" id="PTHR30055">
    <property type="entry name" value="HTH-TYPE TRANSCRIPTIONAL REGULATOR RUTR"/>
    <property type="match status" value="1"/>
</dbReference>
<dbReference type="InterPro" id="IPR001647">
    <property type="entry name" value="HTH_TetR"/>
</dbReference>
<dbReference type="PROSITE" id="PS01081">
    <property type="entry name" value="HTH_TETR_1"/>
    <property type="match status" value="1"/>
</dbReference>
<evidence type="ECO:0000313" key="7">
    <source>
        <dbReference type="Proteomes" id="UP000255355"/>
    </source>
</evidence>
<name>A0A370H607_9NOCA</name>
<dbReference type="Pfam" id="PF00440">
    <property type="entry name" value="TetR_N"/>
    <property type="match status" value="1"/>
</dbReference>
<organism evidence="6 7">
    <name type="scientific">Nocardia mexicana</name>
    <dbReference type="NCBI Taxonomy" id="279262"/>
    <lineage>
        <taxon>Bacteria</taxon>
        <taxon>Bacillati</taxon>
        <taxon>Actinomycetota</taxon>
        <taxon>Actinomycetes</taxon>
        <taxon>Mycobacteriales</taxon>
        <taxon>Nocardiaceae</taxon>
        <taxon>Nocardia</taxon>
    </lineage>
</organism>
<evidence type="ECO:0000259" key="5">
    <source>
        <dbReference type="PROSITE" id="PS50977"/>
    </source>
</evidence>
<feature type="domain" description="HTH tetR-type" evidence="5">
    <location>
        <begin position="19"/>
        <end position="79"/>
    </location>
</feature>
<dbReference type="PRINTS" id="PR00455">
    <property type="entry name" value="HTHTETR"/>
</dbReference>
<evidence type="ECO:0000313" key="6">
    <source>
        <dbReference type="EMBL" id="RDI51644.1"/>
    </source>
</evidence>
<dbReference type="InterPro" id="IPR041347">
    <property type="entry name" value="MftR_C"/>
</dbReference>
<feature type="DNA-binding region" description="H-T-H motif" evidence="4">
    <location>
        <begin position="42"/>
        <end position="61"/>
    </location>
</feature>
<keyword evidence="7" id="KW-1185">Reference proteome</keyword>